<dbReference type="Proteomes" id="UP000438429">
    <property type="component" value="Unassembled WGS sequence"/>
</dbReference>
<dbReference type="AlphaFoldDB" id="A0A6A4S8G3"/>
<reference evidence="1 2" key="1">
    <citation type="submission" date="2019-06" db="EMBL/GenBank/DDBJ databases">
        <title>Draft genomes of female and male turbot (Scophthalmus maximus).</title>
        <authorList>
            <person name="Xu H."/>
            <person name="Xu X.-W."/>
            <person name="Shao C."/>
            <person name="Chen S."/>
        </authorList>
    </citation>
    <scope>NUCLEOTIDE SEQUENCE [LARGE SCALE GENOMIC DNA]</scope>
    <source>
        <strain evidence="1">Ysfricsl-2016a</strain>
        <tissue evidence="1">Blood</tissue>
    </source>
</reference>
<comment type="caution">
    <text evidence="1">The sequence shown here is derived from an EMBL/GenBank/DDBJ whole genome shotgun (WGS) entry which is preliminary data.</text>
</comment>
<evidence type="ECO:0000313" key="2">
    <source>
        <dbReference type="Proteomes" id="UP000438429"/>
    </source>
</evidence>
<sequence>MVSVVTRTVAHWETGHEFCQAFITSSILHLGPRMTSRRRITRKTNKSRTLHNKHTWFIVSEPLETVTVFSTQLLSLTLPQSDVVVNIAAAAAANKSCAKYGGRVYFGTGPNICDLGDTAGPDLSVKAVGRY</sequence>
<evidence type="ECO:0000313" key="1">
    <source>
        <dbReference type="EMBL" id="KAF0028508.1"/>
    </source>
</evidence>
<organism evidence="1 2">
    <name type="scientific">Scophthalmus maximus</name>
    <name type="common">Turbot</name>
    <name type="synonym">Psetta maxima</name>
    <dbReference type="NCBI Taxonomy" id="52904"/>
    <lineage>
        <taxon>Eukaryota</taxon>
        <taxon>Metazoa</taxon>
        <taxon>Chordata</taxon>
        <taxon>Craniata</taxon>
        <taxon>Vertebrata</taxon>
        <taxon>Euteleostomi</taxon>
        <taxon>Actinopterygii</taxon>
        <taxon>Neopterygii</taxon>
        <taxon>Teleostei</taxon>
        <taxon>Neoteleostei</taxon>
        <taxon>Acanthomorphata</taxon>
        <taxon>Carangaria</taxon>
        <taxon>Pleuronectiformes</taxon>
        <taxon>Pleuronectoidei</taxon>
        <taxon>Scophthalmidae</taxon>
        <taxon>Scophthalmus</taxon>
    </lineage>
</organism>
<dbReference type="EMBL" id="VEVO01000017">
    <property type="protein sequence ID" value="KAF0028508.1"/>
    <property type="molecule type" value="Genomic_DNA"/>
</dbReference>
<name>A0A6A4S8G3_SCOMX</name>
<gene>
    <name evidence="1" type="ORF">F2P81_019595</name>
</gene>
<accession>A0A6A4S8G3</accession>
<proteinExistence type="predicted"/>
<protein>
    <submittedName>
        <fullName evidence="1">Uncharacterized protein</fullName>
    </submittedName>
</protein>